<sequence>MNLKQYCKPGKIRIRTKSGRVIIGTLWQYCYPEDNEDIGKESLLIDAPDGNCYDLCEDDIDEIENLDEDKVTA</sequence>
<organism evidence="1 2">
    <name type="scientific">Dubosiella muris</name>
    <dbReference type="NCBI Taxonomy" id="3038133"/>
    <lineage>
        <taxon>Bacteria</taxon>
        <taxon>Bacillati</taxon>
        <taxon>Bacillota</taxon>
        <taxon>Erysipelotrichia</taxon>
        <taxon>Erysipelotrichales</taxon>
        <taxon>Erysipelotrichaceae</taxon>
        <taxon>Dubosiella</taxon>
    </lineage>
</organism>
<name>A0AC61R7Z4_9FIRM</name>
<keyword evidence="2" id="KW-1185">Reference proteome</keyword>
<dbReference type="EMBL" id="SRYG01000008">
    <property type="protein sequence ID" value="TGY66266.1"/>
    <property type="molecule type" value="Genomic_DNA"/>
</dbReference>
<accession>A0AC61R7Z4</accession>
<dbReference type="Proteomes" id="UP000308836">
    <property type="component" value="Unassembled WGS sequence"/>
</dbReference>
<gene>
    <name evidence="1" type="ORF">E5336_05310</name>
</gene>
<reference evidence="1" key="1">
    <citation type="submission" date="2019-04" db="EMBL/GenBank/DDBJ databases">
        <title>Microbes associate with the intestines of laboratory mice.</title>
        <authorList>
            <person name="Navarre W."/>
            <person name="Wong E."/>
            <person name="Huang K."/>
            <person name="Tropini C."/>
            <person name="Ng K."/>
            <person name="Yu B."/>
        </authorList>
    </citation>
    <scope>NUCLEOTIDE SEQUENCE</scope>
    <source>
        <strain evidence="1">NM09_H32</strain>
    </source>
</reference>
<proteinExistence type="predicted"/>
<comment type="caution">
    <text evidence="1">The sequence shown here is derived from an EMBL/GenBank/DDBJ whole genome shotgun (WGS) entry which is preliminary data.</text>
</comment>
<protein>
    <submittedName>
        <fullName evidence="1">Uncharacterized protein</fullName>
    </submittedName>
</protein>
<evidence type="ECO:0000313" key="1">
    <source>
        <dbReference type="EMBL" id="TGY66266.1"/>
    </source>
</evidence>
<evidence type="ECO:0000313" key="2">
    <source>
        <dbReference type="Proteomes" id="UP000308836"/>
    </source>
</evidence>